<dbReference type="GO" id="GO:0008395">
    <property type="term" value="F:steroid hydroxylase activity"/>
    <property type="evidence" value="ECO:0007669"/>
    <property type="project" value="TreeGrafter"/>
</dbReference>
<dbReference type="EMBL" id="BLXT01004610">
    <property type="protein sequence ID" value="GFO15526.1"/>
    <property type="molecule type" value="Genomic_DNA"/>
</dbReference>
<dbReference type="InterPro" id="IPR001128">
    <property type="entry name" value="Cyt_P450"/>
</dbReference>
<evidence type="ECO:0000256" key="5">
    <source>
        <dbReference type="ARBA" id="ARBA00022617"/>
    </source>
</evidence>
<evidence type="ECO:0000256" key="3">
    <source>
        <dbReference type="ARBA" id="ARBA00004586"/>
    </source>
</evidence>
<dbReference type="Pfam" id="PF00067">
    <property type="entry name" value="p450"/>
    <property type="match status" value="1"/>
</dbReference>
<dbReference type="SUPFAM" id="SSF48264">
    <property type="entry name" value="Cytochrome P450"/>
    <property type="match status" value="1"/>
</dbReference>
<dbReference type="InterPro" id="IPR036396">
    <property type="entry name" value="Cyt_P450_sf"/>
</dbReference>
<evidence type="ECO:0000313" key="15">
    <source>
        <dbReference type="Proteomes" id="UP000735302"/>
    </source>
</evidence>
<keyword evidence="7" id="KW-0256">Endoplasmic reticulum</keyword>
<dbReference type="PRINTS" id="PR01689">
    <property type="entry name" value="EP450IICYP3A"/>
</dbReference>
<dbReference type="GO" id="GO:0005789">
    <property type="term" value="C:endoplasmic reticulum membrane"/>
    <property type="evidence" value="ECO:0007669"/>
    <property type="project" value="UniProtKB-SubCell"/>
</dbReference>
<evidence type="ECO:0000256" key="1">
    <source>
        <dbReference type="ARBA" id="ARBA00001971"/>
    </source>
</evidence>
<evidence type="ECO:0000256" key="6">
    <source>
        <dbReference type="ARBA" id="ARBA00022723"/>
    </source>
</evidence>
<comment type="similarity">
    <text evidence="4">Belongs to the cytochrome P450 family.</text>
</comment>
<evidence type="ECO:0000256" key="10">
    <source>
        <dbReference type="ARBA" id="ARBA00023004"/>
    </source>
</evidence>
<feature type="transmembrane region" description="Helical" evidence="13">
    <location>
        <begin position="231"/>
        <end position="254"/>
    </location>
</feature>
<evidence type="ECO:0000313" key="14">
    <source>
        <dbReference type="EMBL" id="GFO15526.1"/>
    </source>
</evidence>
<organism evidence="14 15">
    <name type="scientific">Plakobranchus ocellatus</name>
    <dbReference type="NCBI Taxonomy" id="259542"/>
    <lineage>
        <taxon>Eukaryota</taxon>
        <taxon>Metazoa</taxon>
        <taxon>Spiralia</taxon>
        <taxon>Lophotrochozoa</taxon>
        <taxon>Mollusca</taxon>
        <taxon>Gastropoda</taxon>
        <taxon>Heterobranchia</taxon>
        <taxon>Euthyneura</taxon>
        <taxon>Panpulmonata</taxon>
        <taxon>Sacoglossa</taxon>
        <taxon>Placobranchoidea</taxon>
        <taxon>Plakobranchidae</taxon>
        <taxon>Plakobranchus</taxon>
    </lineage>
</organism>
<dbReference type="InterPro" id="IPR002402">
    <property type="entry name" value="Cyt_P450_E_grp-II"/>
</dbReference>
<proteinExistence type="inferred from homology"/>
<dbReference type="Proteomes" id="UP000735302">
    <property type="component" value="Unassembled WGS sequence"/>
</dbReference>
<evidence type="ECO:0000256" key="2">
    <source>
        <dbReference type="ARBA" id="ARBA00004524"/>
    </source>
</evidence>
<evidence type="ECO:0000256" key="8">
    <source>
        <dbReference type="ARBA" id="ARBA00022848"/>
    </source>
</evidence>
<evidence type="ECO:0000256" key="13">
    <source>
        <dbReference type="SAM" id="Phobius"/>
    </source>
</evidence>
<evidence type="ECO:0000256" key="11">
    <source>
        <dbReference type="ARBA" id="ARBA00023033"/>
    </source>
</evidence>
<keyword evidence="8" id="KW-0492">Microsome</keyword>
<evidence type="ECO:0000256" key="9">
    <source>
        <dbReference type="ARBA" id="ARBA00023002"/>
    </source>
</evidence>
<dbReference type="InterPro" id="IPR008072">
    <property type="entry name" value="Cyt_P450_E_CYP3A"/>
</dbReference>
<gene>
    <name evidence="14" type="ORF">PoB_004203100</name>
</gene>
<accession>A0AAV4B9M6</accession>
<dbReference type="AlphaFoldDB" id="A0AAV4B9M6"/>
<dbReference type="PANTHER" id="PTHR24302">
    <property type="entry name" value="CYTOCHROME P450 FAMILY 3"/>
    <property type="match status" value="1"/>
</dbReference>
<comment type="cofactor">
    <cofactor evidence="1">
        <name>heme</name>
        <dbReference type="ChEBI" id="CHEBI:30413"/>
    </cofactor>
</comment>
<evidence type="ECO:0000256" key="4">
    <source>
        <dbReference type="ARBA" id="ARBA00010617"/>
    </source>
</evidence>
<dbReference type="GO" id="GO:0020037">
    <property type="term" value="F:heme binding"/>
    <property type="evidence" value="ECO:0007669"/>
    <property type="project" value="InterPro"/>
</dbReference>
<protein>
    <submittedName>
        <fullName evidence="14">Cytochrome p450 3a13</fullName>
    </submittedName>
</protein>
<keyword evidence="10" id="KW-0408">Iron</keyword>
<keyword evidence="13" id="KW-0812">Transmembrane</keyword>
<dbReference type="PANTHER" id="PTHR24302:SF15">
    <property type="entry name" value="FATTY-ACID PEROXYGENASE"/>
    <property type="match status" value="1"/>
</dbReference>
<keyword evidence="11" id="KW-0503">Monooxygenase</keyword>
<comment type="caution">
    <text evidence="14">The sequence shown here is derived from an EMBL/GenBank/DDBJ whole genome shotgun (WGS) entry which is preliminary data.</text>
</comment>
<dbReference type="GO" id="GO:0005506">
    <property type="term" value="F:iron ion binding"/>
    <property type="evidence" value="ECO:0007669"/>
    <property type="project" value="InterPro"/>
</dbReference>
<evidence type="ECO:0000256" key="12">
    <source>
        <dbReference type="ARBA" id="ARBA00023136"/>
    </source>
</evidence>
<name>A0AAV4B9M6_9GAST</name>
<keyword evidence="5" id="KW-0349">Heme</keyword>
<sequence length="260" mass="30151">MVTLVDFLGLSFWTMLLLVLVITLVYIYSCTWCGLWKRLGYPEGPRCLPFLGSMIDLFDPKKGTIACVAEWQKKYGRVIPCFWFWDPMLVITDPKIIREITVKNFNTWSDRYMQGHGDLQQRILCKGLFFAEDADWKRVRRIMTPTFSGKKLKMLTHYMNLTSHRLAEKISICALEAQPAYAKNMFGAFALDVLCGTAFGLDINSQNDSSESFLKHAQSLMTFDKYVQMRLTLAGLFPFMTKVFKMLNMGFFLYRDIGFF</sequence>
<dbReference type="GO" id="GO:0016712">
    <property type="term" value="F:oxidoreductase activity, acting on paired donors, with incorporation or reduction of molecular oxygen, reduced flavin or flavoprotein as one donor, and incorporation of one atom of oxygen"/>
    <property type="evidence" value="ECO:0007669"/>
    <property type="project" value="InterPro"/>
</dbReference>
<dbReference type="InterPro" id="IPR050705">
    <property type="entry name" value="Cytochrome_P450_3A"/>
</dbReference>
<keyword evidence="15" id="KW-1185">Reference proteome</keyword>
<comment type="subcellular location">
    <subcellularLocation>
        <location evidence="3">Endoplasmic reticulum membrane</location>
    </subcellularLocation>
    <subcellularLocation>
        <location evidence="2">Microsome membrane</location>
    </subcellularLocation>
</comment>
<dbReference type="Gene3D" id="1.10.630.10">
    <property type="entry name" value="Cytochrome P450"/>
    <property type="match status" value="1"/>
</dbReference>
<dbReference type="PRINTS" id="PR00464">
    <property type="entry name" value="EP450II"/>
</dbReference>
<keyword evidence="13" id="KW-1133">Transmembrane helix</keyword>
<keyword evidence="6" id="KW-0479">Metal-binding</keyword>
<evidence type="ECO:0000256" key="7">
    <source>
        <dbReference type="ARBA" id="ARBA00022824"/>
    </source>
</evidence>
<keyword evidence="12 13" id="KW-0472">Membrane</keyword>
<keyword evidence="9" id="KW-0560">Oxidoreductase</keyword>
<feature type="transmembrane region" description="Helical" evidence="13">
    <location>
        <begin position="12"/>
        <end position="36"/>
    </location>
</feature>
<reference evidence="14 15" key="1">
    <citation type="journal article" date="2021" name="Elife">
        <title>Chloroplast acquisition without the gene transfer in kleptoplastic sea slugs, Plakobranchus ocellatus.</title>
        <authorList>
            <person name="Maeda T."/>
            <person name="Takahashi S."/>
            <person name="Yoshida T."/>
            <person name="Shimamura S."/>
            <person name="Takaki Y."/>
            <person name="Nagai Y."/>
            <person name="Toyoda A."/>
            <person name="Suzuki Y."/>
            <person name="Arimoto A."/>
            <person name="Ishii H."/>
            <person name="Satoh N."/>
            <person name="Nishiyama T."/>
            <person name="Hasebe M."/>
            <person name="Maruyama T."/>
            <person name="Minagawa J."/>
            <person name="Obokata J."/>
            <person name="Shigenobu S."/>
        </authorList>
    </citation>
    <scope>NUCLEOTIDE SEQUENCE [LARGE SCALE GENOMIC DNA]</scope>
</reference>